<organism evidence="1 2">
    <name type="scientific">Rotaria sordida</name>
    <dbReference type="NCBI Taxonomy" id="392033"/>
    <lineage>
        <taxon>Eukaryota</taxon>
        <taxon>Metazoa</taxon>
        <taxon>Spiralia</taxon>
        <taxon>Gnathifera</taxon>
        <taxon>Rotifera</taxon>
        <taxon>Eurotatoria</taxon>
        <taxon>Bdelloidea</taxon>
        <taxon>Philodinida</taxon>
        <taxon>Philodinidae</taxon>
        <taxon>Rotaria</taxon>
    </lineage>
</organism>
<dbReference type="AlphaFoldDB" id="A0A815UG53"/>
<accession>A0A815UG53</accession>
<feature type="non-terminal residue" evidence="1">
    <location>
        <position position="1"/>
    </location>
</feature>
<gene>
    <name evidence="1" type="ORF">RFH988_LOCUS39293</name>
</gene>
<dbReference type="EMBL" id="CAJNOO010016061">
    <property type="protein sequence ID" value="CAF1520286.1"/>
    <property type="molecule type" value="Genomic_DNA"/>
</dbReference>
<evidence type="ECO:0000313" key="1">
    <source>
        <dbReference type="EMBL" id="CAF1520286.1"/>
    </source>
</evidence>
<protein>
    <submittedName>
        <fullName evidence="1">Uncharacterized protein</fullName>
    </submittedName>
</protein>
<name>A0A815UG53_9BILA</name>
<dbReference type="Proteomes" id="UP000663882">
    <property type="component" value="Unassembled WGS sequence"/>
</dbReference>
<comment type="caution">
    <text evidence="1">The sequence shown here is derived from an EMBL/GenBank/DDBJ whole genome shotgun (WGS) entry which is preliminary data.</text>
</comment>
<proteinExistence type="predicted"/>
<reference evidence="1" key="1">
    <citation type="submission" date="2021-02" db="EMBL/GenBank/DDBJ databases">
        <authorList>
            <person name="Nowell W R."/>
        </authorList>
    </citation>
    <scope>NUCLEOTIDE SEQUENCE</scope>
</reference>
<sequence>CFCFLAQEEKQEKTETYNKLIEEIRKRNREREHEATFTEIWYTFVDPYATDVDERGSGK</sequence>
<evidence type="ECO:0000313" key="2">
    <source>
        <dbReference type="Proteomes" id="UP000663882"/>
    </source>
</evidence>